<protein>
    <submittedName>
        <fullName evidence="1">Uncharacterized protein</fullName>
    </submittedName>
</protein>
<accession>A0ACC7SAV2</accession>
<evidence type="ECO:0000313" key="2">
    <source>
        <dbReference type="Proteomes" id="UP001517388"/>
    </source>
</evidence>
<comment type="caution">
    <text evidence="1">The sequence shown here is derived from an EMBL/GenBank/DDBJ whole genome shotgun (WGS) entry which is preliminary data.</text>
</comment>
<evidence type="ECO:0000313" key="1">
    <source>
        <dbReference type="EMBL" id="MTJ45494.1"/>
    </source>
</evidence>
<dbReference type="Proteomes" id="UP001517388">
    <property type="component" value="Unassembled WGS sequence"/>
</dbReference>
<proteinExistence type="predicted"/>
<gene>
    <name evidence="1" type="ORF">FJR39_21155</name>
</gene>
<sequence>MFIYSGFRSYEVHLSPLIACGEGVGGGVLVPHNTGKCCSFCVSSGVIFSLHHFSAILPFILPEVSKHLCLPHNWDAAIAIFNC</sequence>
<organism evidence="1 2">
    <name type="scientific">Dolichospermum flos-aquae UHCC 0037</name>
    <dbReference type="NCBI Taxonomy" id="2590026"/>
    <lineage>
        <taxon>Bacteria</taxon>
        <taxon>Bacillati</taxon>
        <taxon>Cyanobacteriota</taxon>
        <taxon>Cyanophyceae</taxon>
        <taxon>Nostocales</taxon>
        <taxon>Aphanizomenonaceae</taxon>
        <taxon>Dolichospermum</taxon>
    </lineage>
</organism>
<reference evidence="2" key="1">
    <citation type="journal article" date="2020" name="Toxins">
        <title>Phylogenomic Analysis of Secondary Metabolism in the Toxic Cyanobacterial Genera Anabaena, Dolichospermum and Aphanizomenon.</title>
        <authorList>
            <person name="Oesterholm J."/>
            <person name="Popin R.V."/>
            <person name="Fewer D.P."/>
            <person name="Sivonen K."/>
        </authorList>
    </citation>
    <scope>NUCLEOTIDE SEQUENCE [LARGE SCALE GENOMIC DNA]</scope>
    <source>
        <strain evidence="2">UHCC 0037</strain>
    </source>
</reference>
<keyword evidence="2" id="KW-1185">Reference proteome</keyword>
<name>A0ACC7SAV2_DOLFA</name>
<dbReference type="EMBL" id="VILF01000006">
    <property type="protein sequence ID" value="MTJ45494.1"/>
    <property type="molecule type" value="Genomic_DNA"/>
</dbReference>